<comment type="caution">
    <text evidence="2">The sequence shown here is derived from an EMBL/GenBank/DDBJ whole genome shotgun (WGS) entry which is preliminary data.</text>
</comment>
<organism evidence="2 3">
    <name type="scientific">Marasmius tenuissimus</name>
    <dbReference type="NCBI Taxonomy" id="585030"/>
    <lineage>
        <taxon>Eukaryota</taxon>
        <taxon>Fungi</taxon>
        <taxon>Dikarya</taxon>
        <taxon>Basidiomycota</taxon>
        <taxon>Agaricomycotina</taxon>
        <taxon>Agaricomycetes</taxon>
        <taxon>Agaricomycetidae</taxon>
        <taxon>Agaricales</taxon>
        <taxon>Marasmiineae</taxon>
        <taxon>Marasmiaceae</taxon>
        <taxon>Marasmius</taxon>
    </lineage>
</organism>
<dbReference type="Proteomes" id="UP001437256">
    <property type="component" value="Unassembled WGS sequence"/>
</dbReference>
<accession>A0ABR2ZZ70</accession>
<proteinExistence type="predicted"/>
<keyword evidence="1" id="KW-1133">Transmembrane helix</keyword>
<dbReference type="PROSITE" id="PS51257">
    <property type="entry name" value="PROKAR_LIPOPROTEIN"/>
    <property type="match status" value="1"/>
</dbReference>
<gene>
    <name evidence="2" type="ORF">AAF712_006276</name>
</gene>
<feature type="transmembrane region" description="Helical" evidence="1">
    <location>
        <begin position="127"/>
        <end position="151"/>
    </location>
</feature>
<keyword evidence="1" id="KW-0472">Membrane</keyword>
<keyword evidence="1" id="KW-0812">Transmembrane</keyword>
<sequence length="334" mass="36400">MPVRFSSVGYQVLSSLIYFFGLTILTACASRRLPGSFRSMADIREISLGRLLVFLIMVDSWLFLFSSGLLVFGIGMETYKGVCEAGPLLCVFFYGSSKVLIYCFLVEKVHLVWSPTADTSGRFKSKIWLSCMALNVGYVVIVVLMLVGLIHYYREDGYCVLGIETFSSIPLLVFDLVITIVLNTLFIYPLFSSRIANPRLRAVAIRTIAASVVALITSSVNIAILTVNHGAELGWVCFGSCGIDVILNALTIFYVTGKNDSSSTTELTGPADEPASKAISFNLGNARNNQSMFGKQSNVHAAGEAHALQVMVTTRTSLDRDGDSLDNKLSKNSS</sequence>
<feature type="transmembrane region" description="Helical" evidence="1">
    <location>
        <begin position="51"/>
        <end position="74"/>
    </location>
</feature>
<dbReference type="PANTHER" id="PTHR38848">
    <property type="entry name" value="G-PROTEIN COUPLED RECEPTORS FAMILY 3 PROFILE DOMAIN-CONTAINING PROTEIN"/>
    <property type="match status" value="1"/>
</dbReference>
<evidence type="ECO:0000256" key="1">
    <source>
        <dbReference type="SAM" id="Phobius"/>
    </source>
</evidence>
<name>A0ABR2ZZ70_9AGAR</name>
<feature type="transmembrane region" description="Helical" evidence="1">
    <location>
        <begin position="86"/>
        <end position="106"/>
    </location>
</feature>
<keyword evidence="3" id="KW-1185">Reference proteome</keyword>
<feature type="transmembrane region" description="Helical" evidence="1">
    <location>
        <begin position="203"/>
        <end position="227"/>
    </location>
</feature>
<feature type="transmembrane region" description="Helical" evidence="1">
    <location>
        <begin position="171"/>
        <end position="191"/>
    </location>
</feature>
<dbReference type="PANTHER" id="PTHR38848:SF3">
    <property type="entry name" value="G-PROTEIN COUPLED RECEPTORS FAMILY 3 PROFILE DOMAIN-CONTAINING PROTEIN"/>
    <property type="match status" value="1"/>
</dbReference>
<feature type="transmembrane region" description="Helical" evidence="1">
    <location>
        <begin position="233"/>
        <end position="255"/>
    </location>
</feature>
<evidence type="ECO:0000313" key="3">
    <source>
        <dbReference type="Proteomes" id="UP001437256"/>
    </source>
</evidence>
<feature type="transmembrane region" description="Helical" evidence="1">
    <location>
        <begin position="12"/>
        <end position="30"/>
    </location>
</feature>
<protein>
    <recommendedName>
        <fullName evidence="4">Transmembrane protein</fullName>
    </recommendedName>
</protein>
<evidence type="ECO:0008006" key="4">
    <source>
        <dbReference type="Google" id="ProtNLM"/>
    </source>
</evidence>
<dbReference type="EMBL" id="JBBXMP010000033">
    <property type="protein sequence ID" value="KAL0066673.1"/>
    <property type="molecule type" value="Genomic_DNA"/>
</dbReference>
<reference evidence="2 3" key="1">
    <citation type="submission" date="2024-05" db="EMBL/GenBank/DDBJ databases">
        <title>A draft genome resource for the thread blight pathogen Marasmius tenuissimus strain MS-2.</title>
        <authorList>
            <person name="Yulfo-Soto G.E."/>
            <person name="Baruah I.K."/>
            <person name="Amoako-Attah I."/>
            <person name="Bukari Y."/>
            <person name="Meinhardt L.W."/>
            <person name="Bailey B.A."/>
            <person name="Cohen S.P."/>
        </authorList>
    </citation>
    <scope>NUCLEOTIDE SEQUENCE [LARGE SCALE GENOMIC DNA]</scope>
    <source>
        <strain evidence="2 3">MS-2</strain>
    </source>
</reference>
<evidence type="ECO:0000313" key="2">
    <source>
        <dbReference type="EMBL" id="KAL0066673.1"/>
    </source>
</evidence>